<evidence type="ECO:0000256" key="5">
    <source>
        <dbReference type="ARBA" id="ARBA00023163"/>
    </source>
</evidence>
<evidence type="ECO:0000256" key="3">
    <source>
        <dbReference type="ARBA" id="ARBA00023015"/>
    </source>
</evidence>
<dbReference type="InterPro" id="IPR036390">
    <property type="entry name" value="WH_DNA-bd_sf"/>
</dbReference>
<dbReference type="Gene3D" id="3.40.640.10">
    <property type="entry name" value="Type I PLP-dependent aspartate aminotransferase-like (Major domain)"/>
    <property type="match status" value="1"/>
</dbReference>
<evidence type="ECO:0000256" key="2">
    <source>
        <dbReference type="ARBA" id="ARBA00022898"/>
    </source>
</evidence>
<gene>
    <name evidence="7" type="ORF">KHU32_13040</name>
</gene>
<dbReference type="SUPFAM" id="SSF53383">
    <property type="entry name" value="PLP-dependent transferases"/>
    <property type="match status" value="1"/>
</dbReference>
<dbReference type="GO" id="GO:0008483">
    <property type="term" value="F:transaminase activity"/>
    <property type="evidence" value="ECO:0007669"/>
    <property type="project" value="UniProtKB-KW"/>
</dbReference>
<organism evidence="7 8">
    <name type="scientific">Roseococcus pinisoli</name>
    <dbReference type="NCBI Taxonomy" id="2835040"/>
    <lineage>
        <taxon>Bacteria</taxon>
        <taxon>Pseudomonadati</taxon>
        <taxon>Pseudomonadota</taxon>
        <taxon>Alphaproteobacteria</taxon>
        <taxon>Acetobacterales</taxon>
        <taxon>Roseomonadaceae</taxon>
        <taxon>Roseococcus</taxon>
    </lineage>
</organism>
<keyword evidence="8" id="KW-1185">Reference proteome</keyword>
<sequence length="460" mass="48522">MSVWMPDIAGRGGPIYLAVVDAMAAAIAEGALRPGDRLPTHRALAEALGVDLTTITRAYAEARRRGLLEATVGRGTFVRSAAPLSRPQEAGPVDLAMNLPPVPADLRGRLQRDFARVIGQADPSTLLTYRSGAGTLEERAAGAAWVRPSLGEVDPARLVLSPGAQPALLATLGLLAEPGELILADQLTYPGLRSAAGQRGLRLLGLPSDEHGLDPEALAAACRDHRPKALYCVPTMHNPAAITMPVERRQAIASILREQGLMLIEDDAYGLLPTDPIPALAHFVPERALHIATLSKVLSPALRLAYVTAPDVAMAGRIATALRANVLMASPLLTGLVTSWHEDGTSGAILGSIRAEATARQSLARGILPASLVQAHPEGLHLWLRLPAPWDRRDFIAHLRRERGLAVVPSDAFSVGPAPAPEAVRLALGAAPTREALRHALHSIAAALQGVAPLSYSEIV</sequence>
<name>A0ABS5QER4_9PROT</name>
<comment type="similarity">
    <text evidence="1">In the C-terminal section; belongs to the class-I pyridoxal-phosphate-dependent aminotransferase family.</text>
</comment>
<keyword evidence="4" id="KW-0238">DNA-binding</keyword>
<dbReference type="Pfam" id="PF00155">
    <property type="entry name" value="Aminotran_1_2"/>
    <property type="match status" value="1"/>
</dbReference>
<dbReference type="CDD" id="cd00609">
    <property type="entry name" value="AAT_like"/>
    <property type="match status" value="1"/>
</dbReference>
<keyword evidence="3" id="KW-0805">Transcription regulation</keyword>
<dbReference type="EMBL" id="JAHCDA010000002">
    <property type="protein sequence ID" value="MBS7811868.1"/>
    <property type="molecule type" value="Genomic_DNA"/>
</dbReference>
<evidence type="ECO:0000313" key="7">
    <source>
        <dbReference type="EMBL" id="MBS7811868.1"/>
    </source>
</evidence>
<proteinExistence type="inferred from homology"/>
<evidence type="ECO:0000313" key="8">
    <source>
        <dbReference type="Proteomes" id="UP000766336"/>
    </source>
</evidence>
<accession>A0ABS5QER4</accession>
<dbReference type="Pfam" id="PF00392">
    <property type="entry name" value="GntR"/>
    <property type="match status" value="1"/>
</dbReference>
<protein>
    <submittedName>
        <fullName evidence="7">PLP-dependent aminotransferase family protein</fullName>
    </submittedName>
</protein>
<dbReference type="Proteomes" id="UP000766336">
    <property type="component" value="Unassembled WGS sequence"/>
</dbReference>
<feature type="domain" description="HTH gntR-type" evidence="6">
    <location>
        <begin position="13"/>
        <end position="81"/>
    </location>
</feature>
<keyword evidence="7" id="KW-0032">Aminotransferase</keyword>
<dbReference type="InterPro" id="IPR036388">
    <property type="entry name" value="WH-like_DNA-bd_sf"/>
</dbReference>
<dbReference type="Gene3D" id="1.10.10.10">
    <property type="entry name" value="Winged helix-like DNA-binding domain superfamily/Winged helix DNA-binding domain"/>
    <property type="match status" value="1"/>
</dbReference>
<keyword evidence="7" id="KW-0808">Transferase</keyword>
<keyword evidence="5" id="KW-0804">Transcription</keyword>
<reference evidence="7 8" key="1">
    <citation type="submission" date="2021-05" db="EMBL/GenBank/DDBJ databases">
        <title>Roseococcus sp. XZZS9, whole genome shotgun sequencing project.</title>
        <authorList>
            <person name="Zhao G."/>
            <person name="Shen L."/>
        </authorList>
    </citation>
    <scope>NUCLEOTIDE SEQUENCE [LARGE SCALE GENOMIC DNA]</scope>
    <source>
        <strain evidence="7 8">XZZS9</strain>
    </source>
</reference>
<keyword evidence="2" id="KW-0663">Pyridoxal phosphate</keyword>
<dbReference type="PROSITE" id="PS50949">
    <property type="entry name" value="HTH_GNTR"/>
    <property type="match status" value="1"/>
</dbReference>
<dbReference type="InterPro" id="IPR015422">
    <property type="entry name" value="PyrdxlP-dep_Trfase_small"/>
</dbReference>
<dbReference type="SUPFAM" id="SSF46785">
    <property type="entry name" value="Winged helix' DNA-binding domain"/>
    <property type="match status" value="1"/>
</dbReference>
<comment type="caution">
    <text evidence="7">The sequence shown here is derived from an EMBL/GenBank/DDBJ whole genome shotgun (WGS) entry which is preliminary data.</text>
</comment>
<evidence type="ECO:0000256" key="1">
    <source>
        <dbReference type="ARBA" id="ARBA00005384"/>
    </source>
</evidence>
<dbReference type="InterPro" id="IPR015421">
    <property type="entry name" value="PyrdxlP-dep_Trfase_major"/>
</dbReference>
<dbReference type="InterPro" id="IPR004839">
    <property type="entry name" value="Aminotransferase_I/II_large"/>
</dbReference>
<dbReference type="PANTHER" id="PTHR46577:SF1">
    <property type="entry name" value="HTH-TYPE TRANSCRIPTIONAL REGULATORY PROTEIN GABR"/>
    <property type="match status" value="1"/>
</dbReference>
<dbReference type="PANTHER" id="PTHR46577">
    <property type="entry name" value="HTH-TYPE TRANSCRIPTIONAL REGULATORY PROTEIN GABR"/>
    <property type="match status" value="1"/>
</dbReference>
<dbReference type="CDD" id="cd07377">
    <property type="entry name" value="WHTH_GntR"/>
    <property type="match status" value="1"/>
</dbReference>
<dbReference type="InterPro" id="IPR015424">
    <property type="entry name" value="PyrdxlP-dep_Trfase"/>
</dbReference>
<dbReference type="InterPro" id="IPR051446">
    <property type="entry name" value="HTH_trans_reg/aminotransferase"/>
</dbReference>
<evidence type="ECO:0000259" key="6">
    <source>
        <dbReference type="PROSITE" id="PS50949"/>
    </source>
</evidence>
<evidence type="ECO:0000256" key="4">
    <source>
        <dbReference type="ARBA" id="ARBA00023125"/>
    </source>
</evidence>
<dbReference type="Gene3D" id="3.90.1150.10">
    <property type="entry name" value="Aspartate Aminotransferase, domain 1"/>
    <property type="match status" value="1"/>
</dbReference>
<dbReference type="SMART" id="SM00345">
    <property type="entry name" value="HTH_GNTR"/>
    <property type="match status" value="1"/>
</dbReference>
<dbReference type="InterPro" id="IPR000524">
    <property type="entry name" value="Tscrpt_reg_HTH_GntR"/>
</dbReference>